<feature type="region of interest" description="Disordered" evidence="1">
    <location>
        <begin position="249"/>
        <end position="279"/>
    </location>
</feature>
<organism evidence="2 3">
    <name type="scientific">Iphiclides podalirius</name>
    <name type="common">scarce swallowtail</name>
    <dbReference type="NCBI Taxonomy" id="110791"/>
    <lineage>
        <taxon>Eukaryota</taxon>
        <taxon>Metazoa</taxon>
        <taxon>Ecdysozoa</taxon>
        <taxon>Arthropoda</taxon>
        <taxon>Hexapoda</taxon>
        <taxon>Insecta</taxon>
        <taxon>Pterygota</taxon>
        <taxon>Neoptera</taxon>
        <taxon>Endopterygota</taxon>
        <taxon>Lepidoptera</taxon>
        <taxon>Glossata</taxon>
        <taxon>Ditrysia</taxon>
        <taxon>Papilionoidea</taxon>
        <taxon>Papilionidae</taxon>
        <taxon>Papilioninae</taxon>
        <taxon>Iphiclides</taxon>
    </lineage>
</organism>
<evidence type="ECO:0000313" key="2">
    <source>
        <dbReference type="EMBL" id="CAH2054567.1"/>
    </source>
</evidence>
<evidence type="ECO:0000256" key="1">
    <source>
        <dbReference type="SAM" id="MobiDB-lite"/>
    </source>
</evidence>
<dbReference type="Proteomes" id="UP000837857">
    <property type="component" value="Chromosome 21"/>
</dbReference>
<accession>A0ABN8IFH1</accession>
<sequence>MAVVLHHGYDNYAHRVVTAGQWTRSHQPASYSFPNTSDSNLLCLESLLKMVGKQENFFISSSRVLLWSSATFIMLSGAVTADRQCYWCGPLAEQVHRSRRAPPCDDPTGHVTTCEPGLMHCAIVATSPPHVESRFCVKLYQDECYPLFCNSTKTWKMTCPCRGNLCNGNSTERESEAFAALSKLAARSQDVRIKKRAAAASDFVTSKRERTIIITNLTDLHQQMNRTTDDGIDEIDQSENMIVVTSTAREHSLRGDARNKSPTTTRDLGKSSNETLEISQPDLIQKLEEMNPTSDGIYIQENITSNSQVDDLTTPIPDNDELYVKLNASTTIPKRTDAIYVAETTTIKEAEINMNAETTERTEIINETATTKETEANTGADTITPLSKNKVVPSEQLPTAEALQQNASPSTTSSRTTEIIKADPTEPSTIATVENATVMPTKAGASYSAPIAMYIYPWIALGPFLIAH</sequence>
<feature type="region of interest" description="Disordered" evidence="1">
    <location>
        <begin position="400"/>
        <end position="421"/>
    </location>
</feature>
<gene>
    <name evidence="2" type="ORF">IPOD504_LOCUS8682</name>
</gene>
<feature type="compositionally biased region" description="Basic and acidic residues" evidence="1">
    <location>
        <begin position="249"/>
        <end position="259"/>
    </location>
</feature>
<name>A0ABN8IFH1_9NEOP</name>
<feature type="non-terminal residue" evidence="2">
    <location>
        <position position="468"/>
    </location>
</feature>
<proteinExistence type="predicted"/>
<keyword evidence="3" id="KW-1185">Reference proteome</keyword>
<reference evidence="2" key="1">
    <citation type="submission" date="2022-03" db="EMBL/GenBank/DDBJ databases">
        <authorList>
            <person name="Martin H S."/>
        </authorList>
    </citation>
    <scope>NUCLEOTIDE SEQUENCE</scope>
</reference>
<evidence type="ECO:0000313" key="3">
    <source>
        <dbReference type="Proteomes" id="UP000837857"/>
    </source>
</evidence>
<protein>
    <submittedName>
        <fullName evidence="2">Uncharacterized protein</fullName>
    </submittedName>
</protein>
<feature type="compositionally biased region" description="Polar residues" evidence="1">
    <location>
        <begin position="260"/>
        <end position="278"/>
    </location>
</feature>
<dbReference type="CDD" id="cd00117">
    <property type="entry name" value="TFP"/>
    <property type="match status" value="1"/>
</dbReference>
<feature type="compositionally biased region" description="Polar residues" evidence="1">
    <location>
        <begin position="402"/>
        <end position="417"/>
    </location>
</feature>
<dbReference type="EMBL" id="OW152833">
    <property type="protein sequence ID" value="CAH2054567.1"/>
    <property type="molecule type" value="Genomic_DNA"/>
</dbReference>